<dbReference type="RefSeq" id="WP_072578644.1">
    <property type="nucleotide sequence ID" value="NZ_CP016020.1"/>
</dbReference>
<dbReference type="Pfam" id="PF10676">
    <property type="entry name" value="gerPA"/>
    <property type="match status" value="1"/>
</dbReference>
<organism evidence="2 3">
    <name type="scientific">Bacillus weihaiensis</name>
    <dbReference type="NCBI Taxonomy" id="1547283"/>
    <lineage>
        <taxon>Bacteria</taxon>
        <taxon>Bacillati</taxon>
        <taxon>Bacillota</taxon>
        <taxon>Bacilli</taxon>
        <taxon>Bacillales</taxon>
        <taxon>Bacillaceae</taxon>
        <taxon>Bacillus</taxon>
    </lineage>
</organism>
<accession>A0A1L3MNE7</accession>
<dbReference type="PANTHER" id="PTHR37808:SF1">
    <property type="entry name" value="SPORE GERMINATION PROTEIN-LIKE PROTEIN YDZR"/>
    <property type="match status" value="1"/>
</dbReference>
<protein>
    <recommendedName>
        <fullName evidence="4">Spore germination protein</fullName>
    </recommendedName>
</protein>
<evidence type="ECO:0000313" key="2">
    <source>
        <dbReference type="EMBL" id="APH03851.1"/>
    </source>
</evidence>
<comment type="similarity">
    <text evidence="1">Belongs to the GerPA/GerPF family.</text>
</comment>
<evidence type="ECO:0000256" key="1">
    <source>
        <dbReference type="ARBA" id="ARBA00008103"/>
    </source>
</evidence>
<proteinExistence type="inferred from homology"/>
<sequence length="73" mass="7831">MPAFVGPIKLNNMGSSAIFKVGDSFSLSPKAKSKASIGSGGANTGDFIETQNLFNITNFQDIDMIDQQENLNF</sequence>
<dbReference type="Proteomes" id="UP000181936">
    <property type="component" value="Chromosome"/>
</dbReference>
<dbReference type="STRING" id="1547283.A9C19_03230"/>
<evidence type="ECO:0008006" key="4">
    <source>
        <dbReference type="Google" id="ProtNLM"/>
    </source>
</evidence>
<evidence type="ECO:0000313" key="3">
    <source>
        <dbReference type="Proteomes" id="UP000181936"/>
    </source>
</evidence>
<gene>
    <name evidence="2" type="ORF">A9C19_03230</name>
</gene>
<dbReference type="PANTHER" id="PTHR37808">
    <property type="entry name" value="SPORE GERMINATION PROTEIN-LIKE PROTEIN YDZR-RELATED"/>
    <property type="match status" value="1"/>
</dbReference>
<dbReference type="KEGG" id="bwh:A9C19_03230"/>
<dbReference type="AlphaFoldDB" id="A0A1L3MNE7"/>
<dbReference type="OrthoDB" id="2382149at2"/>
<name>A0A1L3MNE7_9BACI</name>
<reference evidence="2 3" key="1">
    <citation type="journal article" date="2016" name="Sci. Rep.">
        <title>Complete genome sequence and transcriptomic analysis of a novel marine strain Bacillus weihaiensis reveals the mechanism of brown algae degradation.</title>
        <authorList>
            <person name="Zhu Y."/>
            <person name="Chen P."/>
            <person name="Bao Y."/>
            <person name="Men Y."/>
            <person name="Zeng Y."/>
            <person name="Yang J."/>
            <person name="Sun J."/>
            <person name="Sun Y."/>
        </authorList>
    </citation>
    <scope>NUCLEOTIDE SEQUENCE [LARGE SCALE GENOMIC DNA]</scope>
    <source>
        <strain evidence="2 3">Alg07</strain>
    </source>
</reference>
<dbReference type="EMBL" id="CP016020">
    <property type="protein sequence ID" value="APH03851.1"/>
    <property type="molecule type" value="Genomic_DNA"/>
</dbReference>
<keyword evidence="3" id="KW-1185">Reference proteome</keyword>
<dbReference type="InterPro" id="IPR019618">
    <property type="entry name" value="Spore_germination_GerPA"/>
</dbReference>